<feature type="transmembrane region" description="Helical" evidence="2">
    <location>
        <begin position="93"/>
        <end position="112"/>
    </location>
</feature>
<dbReference type="EMBL" id="MOXJ01000008">
    <property type="protein sequence ID" value="PDO10854.1"/>
    <property type="molecule type" value="Genomic_DNA"/>
</dbReference>
<gene>
    <name evidence="3" type="ORF">BLM47_04935</name>
</gene>
<dbReference type="InterPro" id="IPR024563">
    <property type="entry name" value="YqhR"/>
</dbReference>
<name>A0A2A6E1F7_9BACL</name>
<feature type="compositionally biased region" description="Low complexity" evidence="1">
    <location>
        <begin position="164"/>
        <end position="180"/>
    </location>
</feature>
<feature type="transmembrane region" description="Helical" evidence="2">
    <location>
        <begin position="57"/>
        <end position="81"/>
    </location>
</feature>
<evidence type="ECO:0000256" key="2">
    <source>
        <dbReference type="SAM" id="Phobius"/>
    </source>
</evidence>
<keyword evidence="2" id="KW-1133">Transmembrane helix</keyword>
<dbReference type="Pfam" id="PF11085">
    <property type="entry name" value="YqhR"/>
    <property type="match status" value="1"/>
</dbReference>
<proteinExistence type="predicted"/>
<evidence type="ECO:0000313" key="3">
    <source>
        <dbReference type="EMBL" id="PDO10854.1"/>
    </source>
</evidence>
<feature type="region of interest" description="Disordered" evidence="1">
    <location>
        <begin position="149"/>
        <end position="180"/>
    </location>
</feature>
<dbReference type="AlphaFoldDB" id="A0A2A6E1F7"/>
<dbReference type="Proteomes" id="UP000243688">
    <property type="component" value="Unassembled WGS sequence"/>
</dbReference>
<feature type="transmembrane region" description="Helical" evidence="2">
    <location>
        <begin position="118"/>
        <end position="137"/>
    </location>
</feature>
<protein>
    <submittedName>
        <fullName evidence="3">Uncharacterized protein</fullName>
    </submittedName>
</protein>
<reference evidence="3 4" key="1">
    <citation type="submission" date="2016-12" db="EMBL/GenBank/DDBJ databases">
        <title>Candidatus Reconcilibacillus cellulovorans genome.</title>
        <authorList>
            <person name="Kolinko S."/>
            <person name="Wu Y.-W."/>
            <person name="Tachea F."/>
            <person name="Denzel E."/>
            <person name="Hiras J."/>
            <person name="Baecker N."/>
            <person name="Chan L.J."/>
            <person name="Eichorst S.A."/>
            <person name="Frey D."/>
            <person name="Adams P.D."/>
            <person name="Pray T."/>
            <person name="Tanjore D."/>
            <person name="Petzold C.J."/>
            <person name="Gladden J.M."/>
            <person name="Simmons B.A."/>
            <person name="Singer S.W."/>
        </authorList>
    </citation>
    <scope>NUCLEOTIDE SEQUENCE [LARGE SCALE GENOMIC DNA]</scope>
    <source>
        <strain evidence="3">JTherm</strain>
    </source>
</reference>
<comment type="caution">
    <text evidence="3">The sequence shown here is derived from an EMBL/GenBank/DDBJ whole genome shotgun (WGS) entry which is preliminary data.</text>
</comment>
<organism evidence="3 4">
    <name type="scientific">Candidatus Reconcilbacillus cellulovorans</name>
    <dbReference type="NCBI Taxonomy" id="1906605"/>
    <lineage>
        <taxon>Bacteria</taxon>
        <taxon>Bacillati</taxon>
        <taxon>Bacillota</taxon>
        <taxon>Bacilli</taxon>
        <taxon>Bacillales</taxon>
        <taxon>Paenibacillaceae</taxon>
        <taxon>Candidatus Reconcilbacillus</taxon>
    </lineage>
</organism>
<evidence type="ECO:0000313" key="4">
    <source>
        <dbReference type="Proteomes" id="UP000243688"/>
    </source>
</evidence>
<accession>A0A2A6E1F7</accession>
<keyword evidence="2" id="KW-0472">Membrane</keyword>
<keyword evidence="2" id="KW-0812">Transmembrane</keyword>
<evidence type="ECO:0000256" key="1">
    <source>
        <dbReference type="SAM" id="MobiDB-lite"/>
    </source>
</evidence>
<sequence length="180" mass="19788">MSLSPRHYPKTNVWRHAAATGVFAGLLWGFAFQAAEYFRFTETALSHWARPFVDADAVGPGAATAVGWTVFTLFSMAAALLYTALFRTVRSPWLGVAFGCFWWAMTRLTGWFRTDVQTLITDLCLFWTWGLFVGYSVSFEFTGTSLPDDGGNKPAEAPHDAQGVAESAVSASNVSRKALR</sequence>